<proteinExistence type="predicted"/>
<protein>
    <submittedName>
        <fullName evidence="2">Uncharacterized protein</fullName>
    </submittedName>
</protein>
<dbReference type="EMBL" id="REGN01005852">
    <property type="protein sequence ID" value="RNA11777.1"/>
    <property type="molecule type" value="Genomic_DNA"/>
</dbReference>
<accession>A0A3M7QK04</accession>
<keyword evidence="3" id="KW-1185">Reference proteome</keyword>
<name>A0A3M7QK04_BRAPC</name>
<evidence type="ECO:0000313" key="2">
    <source>
        <dbReference type="EMBL" id="RNA11777.1"/>
    </source>
</evidence>
<sequence>TLACAESNKRNSHSYIHLVKLVKNQYFWSNLILNVNKLLIEKSELEDIKKQMNLNKKNQIEFNENWLKEIELETKKHLENLKSEQIRKIDETFEDFLEIYHRFYRDSENFQKNLIERNNFLEEASNFFEKMNDWQQCVSKSLSNFRNFKDNEYKSKIDESSELIITSLKDLDQKFRLENNNEEFIKYLDNKLSNFYLKMKQLHVSLFFKS</sequence>
<feature type="non-terminal residue" evidence="2">
    <location>
        <position position="1"/>
    </location>
</feature>
<reference evidence="2 3" key="1">
    <citation type="journal article" date="2018" name="Sci. Rep.">
        <title>Genomic signatures of local adaptation to the degree of environmental predictability in rotifers.</title>
        <authorList>
            <person name="Franch-Gras L."/>
            <person name="Hahn C."/>
            <person name="Garcia-Roger E.M."/>
            <person name="Carmona M.J."/>
            <person name="Serra M."/>
            <person name="Gomez A."/>
        </authorList>
    </citation>
    <scope>NUCLEOTIDE SEQUENCE [LARGE SCALE GENOMIC DNA]</scope>
    <source>
        <strain evidence="2">HYR1</strain>
    </source>
</reference>
<keyword evidence="1" id="KW-0175">Coiled coil</keyword>
<organism evidence="2 3">
    <name type="scientific">Brachionus plicatilis</name>
    <name type="common">Marine rotifer</name>
    <name type="synonym">Brachionus muelleri</name>
    <dbReference type="NCBI Taxonomy" id="10195"/>
    <lineage>
        <taxon>Eukaryota</taxon>
        <taxon>Metazoa</taxon>
        <taxon>Spiralia</taxon>
        <taxon>Gnathifera</taxon>
        <taxon>Rotifera</taxon>
        <taxon>Eurotatoria</taxon>
        <taxon>Monogononta</taxon>
        <taxon>Pseudotrocha</taxon>
        <taxon>Ploima</taxon>
        <taxon>Brachionidae</taxon>
        <taxon>Brachionus</taxon>
    </lineage>
</organism>
<gene>
    <name evidence="2" type="ORF">BpHYR1_022289</name>
</gene>
<comment type="caution">
    <text evidence="2">The sequence shown here is derived from an EMBL/GenBank/DDBJ whole genome shotgun (WGS) entry which is preliminary data.</text>
</comment>
<dbReference type="Proteomes" id="UP000276133">
    <property type="component" value="Unassembled WGS sequence"/>
</dbReference>
<evidence type="ECO:0000313" key="3">
    <source>
        <dbReference type="Proteomes" id="UP000276133"/>
    </source>
</evidence>
<feature type="coiled-coil region" evidence="1">
    <location>
        <begin position="35"/>
        <end position="87"/>
    </location>
</feature>
<evidence type="ECO:0000256" key="1">
    <source>
        <dbReference type="SAM" id="Coils"/>
    </source>
</evidence>
<dbReference type="AlphaFoldDB" id="A0A3M7QK04"/>